<feature type="domain" description="T6SS Phospholipase effector Tle1-like catalytic" evidence="1">
    <location>
        <begin position="2"/>
        <end position="252"/>
    </location>
</feature>
<accession>A0A0H2KNP5</accession>
<dbReference type="PATRIC" id="fig|264251.5.peg.2010"/>
<dbReference type="Proteomes" id="UP000035265">
    <property type="component" value="Unassembled WGS sequence"/>
</dbReference>
<name>A0A0H2KNP5_9MICO</name>
<dbReference type="Pfam" id="PF09994">
    <property type="entry name" value="T6SS_Tle1-like_cat"/>
    <property type="match status" value="1"/>
</dbReference>
<dbReference type="PANTHER" id="PTHR33840">
    <property type="match status" value="1"/>
</dbReference>
<keyword evidence="3" id="KW-1185">Reference proteome</keyword>
<organism evidence="2 3">
    <name type="scientific">Cellulosimicrobium funkei</name>
    <dbReference type="NCBI Taxonomy" id="264251"/>
    <lineage>
        <taxon>Bacteria</taxon>
        <taxon>Bacillati</taxon>
        <taxon>Actinomycetota</taxon>
        <taxon>Actinomycetes</taxon>
        <taxon>Micrococcales</taxon>
        <taxon>Promicromonosporaceae</taxon>
        <taxon>Cellulosimicrobium</taxon>
    </lineage>
</organism>
<dbReference type="AlphaFoldDB" id="A0A0H2KNP5"/>
<dbReference type="PANTHER" id="PTHR33840:SF1">
    <property type="entry name" value="TLE1 PHOSPHOLIPASE DOMAIN-CONTAINING PROTEIN"/>
    <property type="match status" value="1"/>
</dbReference>
<dbReference type="STRING" id="264251.FB00_09875"/>
<proteinExistence type="predicted"/>
<reference evidence="2 3" key="1">
    <citation type="submission" date="2014-05" db="EMBL/GenBank/DDBJ databases">
        <title>Cellulosimicrobium funkei U11 genome.</title>
        <authorList>
            <person name="Hu C."/>
            <person name="Gong Y."/>
            <person name="Wan W."/>
            <person name="Jiang M."/>
        </authorList>
    </citation>
    <scope>NUCLEOTIDE SEQUENCE [LARGE SCALE GENOMIC DNA]</scope>
    <source>
        <strain evidence="2 3">U11</strain>
    </source>
</reference>
<dbReference type="InterPro" id="IPR018712">
    <property type="entry name" value="Tle1-like_cat"/>
</dbReference>
<evidence type="ECO:0000313" key="2">
    <source>
        <dbReference type="EMBL" id="KLN34803.1"/>
    </source>
</evidence>
<dbReference type="RefSeq" id="WP_047232714.1">
    <property type="nucleotide sequence ID" value="NZ_JNBQ01000009.1"/>
</dbReference>
<evidence type="ECO:0000313" key="3">
    <source>
        <dbReference type="Proteomes" id="UP000035265"/>
    </source>
</evidence>
<comment type="caution">
    <text evidence="2">The sequence shown here is derived from an EMBL/GenBank/DDBJ whole genome shotgun (WGS) entry which is preliminary data.</text>
</comment>
<evidence type="ECO:0000259" key="1">
    <source>
        <dbReference type="Pfam" id="PF09994"/>
    </source>
</evidence>
<dbReference type="EMBL" id="JNBQ01000009">
    <property type="protein sequence ID" value="KLN34803.1"/>
    <property type="molecule type" value="Genomic_DNA"/>
</dbReference>
<sequence length="376" mass="41296">MKRLVLCCDGTWNSPVNASVSNIEKIARSVRTGIGPDGVQQMVFSVEGVGAQGYLVDRLLGGAFGYGLTRNVVAGYRHLALNYEPGDEIYVFGFSRGAYTARSVVGMVATVGLLTQDSLARDHLCDAERIYRVRDAAQRAEQAAAFRAEHCHDHVPVAFLGVFDTVGALGVPGLSRRRSRFHDLRLSTDVECARQALAIDDRRITFEPCLWDVPVSMAARVKQVWFPGGHSDVGGGARARALSDTALLWMVGEAVSRGLSFDEDRLFAQLHHEDELVCRFRPGLLFGALNLLKRMHPRPRFRGDRRVLAGVPTPPDTVDAVYLAQTAAYLTADPASEYARHARNVTWWRESAGPGLEHLVEPIPGGIREDRPLVLA</sequence>
<gene>
    <name evidence="2" type="ORF">FB00_09875</name>
</gene>
<protein>
    <recommendedName>
        <fullName evidence="1">T6SS Phospholipase effector Tle1-like catalytic domain-containing protein</fullName>
    </recommendedName>
</protein>